<dbReference type="Gene3D" id="2.40.50.140">
    <property type="entry name" value="Nucleic acid-binding proteins"/>
    <property type="match status" value="1"/>
</dbReference>
<dbReference type="EMBL" id="CP141615">
    <property type="protein sequence ID" value="WRP17687.1"/>
    <property type="molecule type" value="Genomic_DNA"/>
</dbReference>
<protein>
    <submittedName>
        <fullName evidence="5">tRNA-binding protein</fullName>
    </submittedName>
</protein>
<dbReference type="Proteomes" id="UP001332192">
    <property type="component" value="Chromosome"/>
</dbReference>
<accession>A0ABZ1BY26</accession>
<evidence type="ECO:0000313" key="6">
    <source>
        <dbReference type="Proteomes" id="UP001332192"/>
    </source>
</evidence>
<keyword evidence="6" id="KW-1185">Reference proteome</keyword>
<dbReference type="Pfam" id="PF01588">
    <property type="entry name" value="tRNA_bind"/>
    <property type="match status" value="1"/>
</dbReference>
<dbReference type="NCBIfam" id="TIGR02222">
    <property type="entry name" value="chap_CsaA"/>
    <property type="match status" value="1"/>
</dbReference>
<dbReference type="RefSeq" id="WP_324716957.1">
    <property type="nucleotide sequence ID" value="NZ_CP141615.1"/>
</dbReference>
<evidence type="ECO:0000256" key="1">
    <source>
        <dbReference type="ARBA" id="ARBA00022555"/>
    </source>
</evidence>
<dbReference type="InterPro" id="IPR051270">
    <property type="entry name" value="Tyrosine-tRNA_ligase_regulator"/>
</dbReference>
<dbReference type="PANTHER" id="PTHR11586">
    <property type="entry name" value="TRNA-AMINOACYLATION COFACTOR ARC1 FAMILY MEMBER"/>
    <property type="match status" value="1"/>
</dbReference>
<dbReference type="InterPro" id="IPR002547">
    <property type="entry name" value="tRNA-bd_dom"/>
</dbReference>
<keyword evidence="1 3" id="KW-0820">tRNA-binding</keyword>
<dbReference type="PROSITE" id="PS50886">
    <property type="entry name" value="TRBD"/>
    <property type="match status" value="1"/>
</dbReference>
<reference evidence="5 6" key="1">
    <citation type="journal article" date="2024" name="Front. Microbiol.">
        <title>Novel thermophilic genera Geochorda gen. nov. and Carboxydochorda gen. nov. from the deep terrestrial subsurface reveal the ecophysiological diversity in the class Limnochordia.</title>
        <authorList>
            <person name="Karnachuk O.V."/>
            <person name="Lukina A.P."/>
            <person name="Avakyan M.R."/>
            <person name="Kadnikov V.V."/>
            <person name="Begmatov S."/>
            <person name="Beletsky A.V."/>
            <person name="Vlasova K.G."/>
            <person name="Novikov A.A."/>
            <person name="Shcherbakova V.A."/>
            <person name="Mardanov A.V."/>
            <person name="Ravin N.V."/>
        </authorList>
    </citation>
    <scope>NUCLEOTIDE SEQUENCE [LARGE SCALE GENOMIC DNA]</scope>
    <source>
        <strain evidence="5 6">L945</strain>
    </source>
</reference>
<keyword evidence="2 3" id="KW-0694">RNA-binding</keyword>
<dbReference type="InterPro" id="IPR008231">
    <property type="entry name" value="CsaA"/>
</dbReference>
<dbReference type="PANTHER" id="PTHR11586:SF37">
    <property type="entry name" value="TRNA-BINDING DOMAIN-CONTAINING PROTEIN"/>
    <property type="match status" value="1"/>
</dbReference>
<dbReference type="SUPFAM" id="SSF50249">
    <property type="entry name" value="Nucleic acid-binding proteins"/>
    <property type="match status" value="1"/>
</dbReference>
<dbReference type="CDD" id="cd02798">
    <property type="entry name" value="tRNA_bind_CsaA"/>
    <property type="match status" value="1"/>
</dbReference>
<evidence type="ECO:0000256" key="3">
    <source>
        <dbReference type="PROSITE-ProRule" id="PRU00209"/>
    </source>
</evidence>
<dbReference type="InterPro" id="IPR012340">
    <property type="entry name" value="NA-bd_OB-fold"/>
</dbReference>
<feature type="domain" description="TRNA-binding" evidence="4">
    <location>
        <begin position="30"/>
        <end position="133"/>
    </location>
</feature>
<evidence type="ECO:0000256" key="2">
    <source>
        <dbReference type="ARBA" id="ARBA00022884"/>
    </source>
</evidence>
<dbReference type="NCBIfam" id="NF007494">
    <property type="entry name" value="PRK10089.1-3"/>
    <property type="match status" value="1"/>
</dbReference>
<name>A0ABZ1BY26_9FIRM</name>
<proteinExistence type="predicted"/>
<dbReference type="NCBIfam" id="NF007495">
    <property type="entry name" value="PRK10089.1-4"/>
    <property type="match status" value="1"/>
</dbReference>
<organism evidence="5 6">
    <name type="scientific">Carboxydichorda subterranea</name>
    <dbReference type="NCBI Taxonomy" id="3109565"/>
    <lineage>
        <taxon>Bacteria</taxon>
        <taxon>Bacillati</taxon>
        <taxon>Bacillota</taxon>
        <taxon>Limnochordia</taxon>
        <taxon>Limnochordales</taxon>
        <taxon>Geochordaceae</taxon>
        <taxon>Carboxydichorda</taxon>
    </lineage>
</organism>
<gene>
    <name evidence="5" type="ORF">U7230_01325</name>
</gene>
<evidence type="ECO:0000259" key="4">
    <source>
        <dbReference type="PROSITE" id="PS50886"/>
    </source>
</evidence>
<evidence type="ECO:0000313" key="5">
    <source>
        <dbReference type="EMBL" id="WRP17687.1"/>
    </source>
</evidence>
<sequence length="133" mass="14414">MHDAQPQDPGSRQAAHETAALPKPTVGVEVFQSLDIRVGRILEARPAPKARRPAYQLTIDFGPLGIRRSSAQITHYYEPDSLVGTLVVAVVNFPPRLVAGFRSEVLVLGAMESDGRVVLLRPDRPCEPGLPIG</sequence>